<dbReference type="AlphaFoldDB" id="A0A8J6HBL5"/>
<evidence type="ECO:0000256" key="1">
    <source>
        <dbReference type="SAM" id="MobiDB-lite"/>
    </source>
</evidence>
<dbReference type="EMBL" id="JABDTM020027272">
    <property type="protein sequence ID" value="KAH0810768.1"/>
    <property type="molecule type" value="Genomic_DNA"/>
</dbReference>
<name>A0A8J6HBL5_TENMO</name>
<reference evidence="2" key="1">
    <citation type="journal article" date="2020" name="J Insects Food Feed">
        <title>The yellow mealworm (Tenebrio molitor) genome: a resource for the emerging insects as food and feed industry.</title>
        <authorList>
            <person name="Eriksson T."/>
            <person name="Andere A."/>
            <person name="Kelstrup H."/>
            <person name="Emery V."/>
            <person name="Picard C."/>
        </authorList>
    </citation>
    <scope>NUCLEOTIDE SEQUENCE</scope>
    <source>
        <strain evidence="2">Stoneville</strain>
        <tissue evidence="2">Whole head</tissue>
    </source>
</reference>
<evidence type="ECO:0000313" key="3">
    <source>
        <dbReference type="Proteomes" id="UP000719412"/>
    </source>
</evidence>
<comment type="caution">
    <text evidence="2">The sequence shown here is derived from an EMBL/GenBank/DDBJ whole genome shotgun (WGS) entry which is preliminary data.</text>
</comment>
<gene>
    <name evidence="2" type="ORF">GEV33_012026</name>
</gene>
<proteinExistence type="predicted"/>
<protein>
    <submittedName>
        <fullName evidence="2">Uncharacterized protein</fullName>
    </submittedName>
</protein>
<organism evidence="2 3">
    <name type="scientific">Tenebrio molitor</name>
    <name type="common">Yellow mealworm beetle</name>
    <dbReference type="NCBI Taxonomy" id="7067"/>
    <lineage>
        <taxon>Eukaryota</taxon>
        <taxon>Metazoa</taxon>
        <taxon>Ecdysozoa</taxon>
        <taxon>Arthropoda</taxon>
        <taxon>Hexapoda</taxon>
        <taxon>Insecta</taxon>
        <taxon>Pterygota</taxon>
        <taxon>Neoptera</taxon>
        <taxon>Endopterygota</taxon>
        <taxon>Coleoptera</taxon>
        <taxon>Polyphaga</taxon>
        <taxon>Cucujiformia</taxon>
        <taxon>Tenebrionidae</taxon>
        <taxon>Tenebrio</taxon>
    </lineage>
</organism>
<reference evidence="2" key="2">
    <citation type="submission" date="2021-08" db="EMBL/GenBank/DDBJ databases">
        <authorList>
            <person name="Eriksson T."/>
        </authorList>
    </citation>
    <scope>NUCLEOTIDE SEQUENCE</scope>
    <source>
        <strain evidence="2">Stoneville</strain>
        <tissue evidence="2">Whole head</tissue>
    </source>
</reference>
<feature type="compositionally biased region" description="Basic and acidic residues" evidence="1">
    <location>
        <begin position="89"/>
        <end position="106"/>
    </location>
</feature>
<sequence length="112" mass="13100">MVPPDPKPKFYGSTKHLFTKQLSMDVTEETPFLQPTLAVPQTQAPINKQEMIPKHDSQESVQRIITERRKLDENLKELNEYDIFDVTHSSEENLVERDEQREKTDGENENQC</sequence>
<dbReference type="Proteomes" id="UP000719412">
    <property type="component" value="Unassembled WGS sequence"/>
</dbReference>
<feature type="region of interest" description="Disordered" evidence="1">
    <location>
        <begin position="89"/>
        <end position="112"/>
    </location>
</feature>
<keyword evidence="3" id="KW-1185">Reference proteome</keyword>
<accession>A0A8J6HBL5</accession>
<evidence type="ECO:0000313" key="2">
    <source>
        <dbReference type="EMBL" id="KAH0810768.1"/>
    </source>
</evidence>